<name>A0AC35TW64_9BILA</name>
<reference evidence="2" key="1">
    <citation type="submission" date="2016-11" db="UniProtKB">
        <authorList>
            <consortium name="WormBaseParasite"/>
        </authorList>
    </citation>
    <scope>IDENTIFICATION</scope>
    <source>
        <strain evidence="2">KR3021</strain>
    </source>
</reference>
<protein>
    <submittedName>
        <fullName evidence="2">BED-type domain-containing protein</fullName>
    </submittedName>
</protein>
<dbReference type="Proteomes" id="UP000095286">
    <property type="component" value="Unplaced"/>
</dbReference>
<organism evidence="1 2">
    <name type="scientific">Rhabditophanes sp. KR3021</name>
    <dbReference type="NCBI Taxonomy" id="114890"/>
    <lineage>
        <taxon>Eukaryota</taxon>
        <taxon>Metazoa</taxon>
        <taxon>Ecdysozoa</taxon>
        <taxon>Nematoda</taxon>
        <taxon>Chromadorea</taxon>
        <taxon>Rhabditida</taxon>
        <taxon>Tylenchina</taxon>
        <taxon>Panagrolaimomorpha</taxon>
        <taxon>Strongyloidoidea</taxon>
        <taxon>Alloionematidae</taxon>
        <taxon>Rhabditophanes</taxon>
    </lineage>
</organism>
<proteinExistence type="predicted"/>
<evidence type="ECO:0000313" key="2">
    <source>
        <dbReference type="WBParaSite" id="RSKR_0000496400.1"/>
    </source>
</evidence>
<evidence type="ECO:0000313" key="1">
    <source>
        <dbReference type="Proteomes" id="UP000095286"/>
    </source>
</evidence>
<dbReference type="WBParaSite" id="RSKR_0000496400.1">
    <property type="protein sequence ID" value="RSKR_0000496400.1"/>
    <property type="gene ID" value="RSKR_0000496400"/>
</dbReference>
<sequence length="492" mass="54978">MNVTTALESERRSKLRSSEQAKRPLPSPRFHSKISEVWKHYQMPDPVSFQVLCLHCGKRMKRSDSSTKSMWGHLKAFHKDLVGQETFNMKIRKRKAVRAVSGVNDGGDGDSSKSSKSPISIDTPASSTETLTKDDNENDTIYNATSQTTYYNQLLMSQMFKDFSPNNLSCLMSSSTPSSEVRLPINICNVASGSRESSIGEVSSSKSSPLPQRETKSAEACGNTKLTSFVPINNGFNSSFNLTSMEHPTSMFHPSTSMLGRSDLLKQHKELPQPMTSFQCTLPMKKEYEIADMRNQIVENNNRIFGLDNLMELTQNKGLNFGMNKLNNNDVMMSPFLLAAINNQNVANNQNLLSQLTNNLQIADMNGLVGGQLNNYVVSTSPTPQPTSISPTTFSLIDGYCLSSLLTMSKDLNAIFSYSSDKNSEDLSTDEFMFTSKLENKKSIILRDFPDEIKIFEKCGDTMTASDSWRKTDWSQMQWALRGKVQSTLFKV</sequence>
<accession>A0AC35TW64</accession>